<keyword evidence="1" id="KW-0812">Transmembrane</keyword>
<feature type="transmembrane region" description="Helical" evidence="1">
    <location>
        <begin position="23"/>
        <end position="44"/>
    </location>
</feature>
<evidence type="ECO:0000313" key="3">
    <source>
        <dbReference type="Proteomes" id="UP000830583"/>
    </source>
</evidence>
<gene>
    <name evidence="2" type="ORF">M0M57_15515</name>
</gene>
<evidence type="ECO:0000256" key="1">
    <source>
        <dbReference type="SAM" id="Phobius"/>
    </source>
</evidence>
<keyword evidence="1" id="KW-0472">Membrane</keyword>
<dbReference type="Proteomes" id="UP000830583">
    <property type="component" value="Chromosome"/>
</dbReference>
<evidence type="ECO:0008006" key="4">
    <source>
        <dbReference type="Google" id="ProtNLM"/>
    </source>
</evidence>
<proteinExistence type="predicted"/>
<keyword evidence="3" id="KW-1185">Reference proteome</keyword>
<dbReference type="EMBL" id="CP096205">
    <property type="protein sequence ID" value="UPQ79014.1"/>
    <property type="molecule type" value="Genomic_DNA"/>
</dbReference>
<dbReference type="RefSeq" id="WP_248434011.1">
    <property type="nucleotide sequence ID" value="NZ_CP096205.1"/>
</dbReference>
<protein>
    <recommendedName>
        <fullName evidence="4">DUF304 domain-containing protein</fullName>
    </recommendedName>
</protein>
<reference evidence="2" key="1">
    <citation type="submission" date="2022-04" db="EMBL/GenBank/DDBJ databases">
        <title>Consumption of N2O by Flavobacterium azooxidireducens sp. nov. isolated from Decomposing Leaf Litter of Phragmites australis (Cav.).</title>
        <authorList>
            <person name="Behrendt U."/>
            <person name="Spanner T."/>
            <person name="Augustin J."/>
            <person name="Horn M.A."/>
            <person name="Kolb S."/>
            <person name="Ulrich A."/>
        </authorList>
    </citation>
    <scope>NUCLEOTIDE SEQUENCE</scope>
    <source>
        <strain evidence="2">IGB 4-14</strain>
    </source>
</reference>
<accession>A0ABY4KDY9</accession>
<keyword evidence="1" id="KW-1133">Transmembrane helix</keyword>
<sequence length="187" mass="21880">MNKIEKLSEEEVKTLEKLYTKNYYKFLFSSLVTLFVSFLIYIIFNRVPVKYLGRRGAGRGINETVIENLGHAIPIGILLFFAFIFILVLNNELKITKLKKDLKHRIKIIATLKVAEIENYADDKIKDLKEMGITSTNLLIFKRNPFGIKNYPFNKFTNPEMVKAKEMNLEIAKFSKHEFKRNIVVRN</sequence>
<evidence type="ECO:0000313" key="2">
    <source>
        <dbReference type="EMBL" id="UPQ79014.1"/>
    </source>
</evidence>
<organism evidence="2 3">
    <name type="scientific">Flavobacterium azooxidireducens</name>
    <dbReference type="NCBI Taxonomy" id="1871076"/>
    <lineage>
        <taxon>Bacteria</taxon>
        <taxon>Pseudomonadati</taxon>
        <taxon>Bacteroidota</taxon>
        <taxon>Flavobacteriia</taxon>
        <taxon>Flavobacteriales</taxon>
        <taxon>Flavobacteriaceae</taxon>
        <taxon>Flavobacterium</taxon>
    </lineage>
</organism>
<name>A0ABY4KDY9_9FLAO</name>
<feature type="transmembrane region" description="Helical" evidence="1">
    <location>
        <begin position="72"/>
        <end position="90"/>
    </location>
</feature>